<sequence>MSGRRYSNRPRSSGSSSQPPSSYSGYRSIPATSVGSSSYYPTSTSTSGPSQPVLPAQYYESSQELHSRGLLDYGAGGRGAAYAGYGGETNASDFNTSPYYTENPYNNFGDMTGLASFTRDDRISFGESNPVPLAVGYPRPQRTRAAQPDAPAAAVNANYGPASTGDPAGYPWEYSQEASDHNMYRRRLRSNGEYAYEVLDRTGGGYKAC</sequence>
<proteinExistence type="predicted"/>
<name>A0A3N4I074_ASCIM</name>
<feature type="region of interest" description="Disordered" evidence="1">
    <location>
        <begin position="1"/>
        <end position="54"/>
    </location>
</feature>
<evidence type="ECO:0000313" key="3">
    <source>
        <dbReference type="Proteomes" id="UP000275078"/>
    </source>
</evidence>
<evidence type="ECO:0000256" key="1">
    <source>
        <dbReference type="SAM" id="MobiDB-lite"/>
    </source>
</evidence>
<gene>
    <name evidence="2" type="ORF">BJ508DRAFT_350480</name>
</gene>
<evidence type="ECO:0000313" key="2">
    <source>
        <dbReference type="EMBL" id="RPA77510.1"/>
    </source>
</evidence>
<feature type="compositionally biased region" description="Low complexity" evidence="1">
    <location>
        <begin position="1"/>
        <end position="50"/>
    </location>
</feature>
<dbReference type="Proteomes" id="UP000275078">
    <property type="component" value="Unassembled WGS sequence"/>
</dbReference>
<reference evidence="2 3" key="1">
    <citation type="journal article" date="2018" name="Nat. Ecol. Evol.">
        <title>Pezizomycetes genomes reveal the molecular basis of ectomycorrhizal truffle lifestyle.</title>
        <authorList>
            <person name="Murat C."/>
            <person name="Payen T."/>
            <person name="Noel B."/>
            <person name="Kuo A."/>
            <person name="Morin E."/>
            <person name="Chen J."/>
            <person name="Kohler A."/>
            <person name="Krizsan K."/>
            <person name="Balestrini R."/>
            <person name="Da Silva C."/>
            <person name="Montanini B."/>
            <person name="Hainaut M."/>
            <person name="Levati E."/>
            <person name="Barry K.W."/>
            <person name="Belfiori B."/>
            <person name="Cichocki N."/>
            <person name="Clum A."/>
            <person name="Dockter R.B."/>
            <person name="Fauchery L."/>
            <person name="Guy J."/>
            <person name="Iotti M."/>
            <person name="Le Tacon F."/>
            <person name="Lindquist E.A."/>
            <person name="Lipzen A."/>
            <person name="Malagnac F."/>
            <person name="Mello A."/>
            <person name="Molinier V."/>
            <person name="Miyauchi S."/>
            <person name="Poulain J."/>
            <person name="Riccioni C."/>
            <person name="Rubini A."/>
            <person name="Sitrit Y."/>
            <person name="Splivallo R."/>
            <person name="Traeger S."/>
            <person name="Wang M."/>
            <person name="Zifcakova L."/>
            <person name="Wipf D."/>
            <person name="Zambonelli A."/>
            <person name="Paolocci F."/>
            <person name="Nowrousian M."/>
            <person name="Ottonello S."/>
            <person name="Baldrian P."/>
            <person name="Spatafora J.W."/>
            <person name="Henrissat B."/>
            <person name="Nagy L.G."/>
            <person name="Aury J.M."/>
            <person name="Wincker P."/>
            <person name="Grigoriev I.V."/>
            <person name="Bonfante P."/>
            <person name="Martin F.M."/>
        </authorList>
    </citation>
    <scope>NUCLEOTIDE SEQUENCE [LARGE SCALE GENOMIC DNA]</scope>
    <source>
        <strain evidence="2 3">RN42</strain>
    </source>
</reference>
<dbReference type="AlphaFoldDB" id="A0A3N4I074"/>
<dbReference type="EMBL" id="ML119725">
    <property type="protein sequence ID" value="RPA77510.1"/>
    <property type="molecule type" value="Genomic_DNA"/>
</dbReference>
<protein>
    <submittedName>
        <fullName evidence="2">Uncharacterized protein</fullName>
    </submittedName>
</protein>
<keyword evidence="3" id="KW-1185">Reference proteome</keyword>
<accession>A0A3N4I074</accession>
<organism evidence="2 3">
    <name type="scientific">Ascobolus immersus RN42</name>
    <dbReference type="NCBI Taxonomy" id="1160509"/>
    <lineage>
        <taxon>Eukaryota</taxon>
        <taxon>Fungi</taxon>
        <taxon>Dikarya</taxon>
        <taxon>Ascomycota</taxon>
        <taxon>Pezizomycotina</taxon>
        <taxon>Pezizomycetes</taxon>
        <taxon>Pezizales</taxon>
        <taxon>Ascobolaceae</taxon>
        <taxon>Ascobolus</taxon>
    </lineage>
</organism>